<keyword evidence="10" id="KW-0732">Signal</keyword>
<organism evidence="14 16">
    <name type="scientific">Adineta ricciae</name>
    <name type="common">Rotifer</name>
    <dbReference type="NCBI Taxonomy" id="249248"/>
    <lineage>
        <taxon>Eukaryota</taxon>
        <taxon>Metazoa</taxon>
        <taxon>Spiralia</taxon>
        <taxon>Gnathifera</taxon>
        <taxon>Rotifera</taxon>
        <taxon>Eurotatoria</taxon>
        <taxon>Bdelloidea</taxon>
        <taxon>Adinetida</taxon>
        <taxon>Adinetidae</taxon>
        <taxon>Adineta</taxon>
    </lineage>
</organism>
<dbReference type="PROSITE" id="PS00022">
    <property type="entry name" value="EGF_1"/>
    <property type="match status" value="5"/>
</dbReference>
<keyword evidence="3" id="KW-0677">Repeat</keyword>
<sequence>MYRQGASTLLFLYVSTLIIATIPGRVLLYDTDNNEYIEKFDCIYYTYNDGEEISYCQRPGESMQLNRTSAQCENGGEKRHFLELLDQDIQPSEILRWISSVEMADLYATVFYDRSLLAENDTRFVCNCTQYGTFGKYCEYQFTHRTNAFSKAILNQFDEKRTGDFWNTQRYGSILCYTTLPCESSPLCLDWREICDGVQRCLNGMDEENRDKLEFNECEDDEYRCSNGMCIAEEFWLDGDVDCMDWSDELYLGMEDECPFAPKSIECDEHLCIRGMYSCGDGQCILWGARMAFQRFNIPFGECFTKRNLNYMCEVSPYRPAWTLESGLCWPDENYDDLRYPPWDMMNTSNLTEADKCQYLFRCLLSEGVERDCPCRLQRCVQMMMDLCSKPSRVIFYPPPGLINSNVFVAYDYTKFLSNQNFHFFGVYGSLKCRGFFFRTHRFHPLDTSLLIIMQHLINHGLCTINDPAYGDRDFSSPLQNDKFCWNDSLTFNGRPYAVNPNICLRVGECISQYRIRDGTYDCLGGDDEAVVLERSYCTGNVGRQRFQCFNKEHKCLTIERLRTYVIDCSNSYDESLHGIGISSEDQVQCVKGHMTNCHQLKDYIQQSSIGNLKNQSDTADYSPSSSTSRIPFAWYCDTFWDLEGDVDEMNSSCLHWVCRNNEYQCRTGHCIPLRWVCDGEWDCPDASDEEAIVLMRNQSVHNFQLQNLSSLIQQCHALYLKPPFSNICNTTFELGCLRSHAANPLDIHSHRPCINLTQIGDGIEDCYNQYDEKNTFKVNFFAKTTWGFQFQCADDYRTYRDVCSNGKVNCTDIVCAKYRDKVGVCSDINDFICFEDNRCRKNARCNKVVDCSFGEDEYWCPQSSAINIDAYRQSKKRSLRSIKQVIDWMPFVPEETTSSTSRTLFKLISDARKDQHVTSHSYRCNRGIAVIRINETYCLCPPAYYGRWCQFFSDRITLIAHLDRTTLPKSLTNVTLKIKAHLTFVGQLIDYHEFHAMPTFENGNVIKHRFYLLYSRSLSMLAHKRWRYFNRTDVVNNHPYSVQLDVFALGANATIHELGSWHYPIYFDYLPSFRLAVRLRFPVLFKNITHDRCAQNDCNGNSTCLPVLNHNHSHYCSCKRGYYGTNCNLYDSHCDSYCLTQAFCRPIDLQVGRKQHCICPLGHFGPRCNLKYDGCYSSPCANNGTCLATYDRSDEKPYACRCSSLFYGEQCEHEKASVRVHFNHTKTTPVRAAVVQLFALTDSLTIRYQAVFHGLPSTITYYDPDTVAPFLGILKTYADVSHPQYAIIYLRTKQTIINVTSSPYDCPPSASPLFRYHHICRNQTERLCFYDEAFLCICQRDHYRVDCFLYDTQLDQCDKCLSAAKCLQGNLKDADDVICLCPSCHQGPRCEFSMQAFGITLDSLLVECSRKVKIMYASIVCLLVIIGLFNNYCSFVTFKRPTPRKFAVGNYLLIVSCFNKIVLFCLFFKFMQMPAEIIDHISCKTFSYGLSVMTRSTYWLTTWITIDRLLLILFPTSSTRLSPRKAIGISVLTLIILAAMHVHEIVYYTVVHHRSTASPVCVTNFHTHLVATYNRISTVLHYLLPFAFQVVCITCLIVLASHSRVKTAGQNETFRQVLKKQFSTQKEHYVTPTIIILSAMPQTILTFSFACTPLRYWQRHILLSAYLLSYLPQLLGFILNVLPSTIYKKEFRSTRFGLAVLQRIENTMKK</sequence>
<dbReference type="PROSITE" id="PS50026">
    <property type="entry name" value="EGF_3"/>
    <property type="match status" value="3"/>
</dbReference>
<keyword evidence="4 9" id="KW-1133">Transmembrane helix</keyword>
<name>A0A815REW5_ADIRI</name>
<dbReference type="PROSITE" id="PS50068">
    <property type="entry name" value="LDLRA_2"/>
    <property type="match status" value="2"/>
</dbReference>
<feature type="domain" description="EGF-like" evidence="11">
    <location>
        <begin position="1172"/>
        <end position="1213"/>
    </location>
</feature>
<evidence type="ECO:0000313" key="15">
    <source>
        <dbReference type="Proteomes" id="UP000663828"/>
    </source>
</evidence>
<feature type="domain" description="EGF-like" evidence="11">
    <location>
        <begin position="1131"/>
        <end position="1170"/>
    </location>
</feature>
<feature type="transmembrane region" description="Helical" evidence="9">
    <location>
        <begin position="1580"/>
        <end position="1601"/>
    </location>
</feature>
<feature type="transmembrane region" description="Helical" evidence="9">
    <location>
        <begin position="1451"/>
        <end position="1471"/>
    </location>
</feature>
<comment type="caution">
    <text evidence="7">Lacks conserved residue(s) required for the propagation of feature annotation.</text>
</comment>
<evidence type="ECO:0000256" key="1">
    <source>
        <dbReference type="ARBA" id="ARBA00004167"/>
    </source>
</evidence>
<dbReference type="PANTHER" id="PTHR24270:SF63">
    <property type="entry name" value="TERRIBLY REDUCED OPTIC LOBES, ISOFORM B"/>
    <property type="match status" value="1"/>
</dbReference>
<dbReference type="EMBL" id="CAJNOJ010000526">
    <property type="protein sequence ID" value="CAF1476275.1"/>
    <property type="molecule type" value="Genomic_DNA"/>
</dbReference>
<keyword evidence="5 9" id="KW-0472">Membrane</keyword>
<comment type="subcellular location">
    <subcellularLocation>
        <location evidence="1">Membrane</location>
        <topology evidence="1">Single-pass membrane protein</topology>
    </subcellularLocation>
</comment>
<feature type="transmembrane region" description="Helical" evidence="9">
    <location>
        <begin position="1527"/>
        <end position="1551"/>
    </location>
</feature>
<keyword evidence="6 7" id="KW-1015">Disulfide bond</keyword>
<feature type="disulfide bond" evidence="7">
    <location>
        <begin position="1203"/>
        <end position="1212"/>
    </location>
</feature>
<evidence type="ECO:0000256" key="5">
    <source>
        <dbReference type="ARBA" id="ARBA00023136"/>
    </source>
</evidence>
<dbReference type="SUPFAM" id="SSF57196">
    <property type="entry name" value="EGF/Laminin"/>
    <property type="match status" value="1"/>
</dbReference>
<comment type="caution">
    <text evidence="14">The sequence shown here is derived from an EMBL/GenBank/DDBJ whole genome shotgun (WGS) entry which is preliminary data.</text>
</comment>
<feature type="signal peptide" evidence="10">
    <location>
        <begin position="1"/>
        <end position="20"/>
    </location>
</feature>
<evidence type="ECO:0000256" key="8">
    <source>
        <dbReference type="PROSITE-ProRule" id="PRU00124"/>
    </source>
</evidence>
<feature type="disulfide bond" evidence="8">
    <location>
        <begin position="659"/>
        <end position="671"/>
    </location>
</feature>
<dbReference type="InterPro" id="IPR050685">
    <property type="entry name" value="LDLR"/>
</dbReference>
<feature type="chain" id="PRO_5036228661" evidence="10">
    <location>
        <begin position="21"/>
        <end position="1711"/>
    </location>
</feature>
<feature type="disulfide bond" evidence="7">
    <location>
        <begin position="1160"/>
        <end position="1169"/>
    </location>
</feature>
<feature type="domain" description="G-protein coupled receptors family 1 profile" evidence="12">
    <location>
        <begin position="1431"/>
        <end position="1688"/>
    </location>
</feature>
<dbReference type="InterPro" id="IPR000742">
    <property type="entry name" value="EGF"/>
</dbReference>
<dbReference type="CDD" id="cd00112">
    <property type="entry name" value="LDLa"/>
    <property type="match status" value="2"/>
</dbReference>
<dbReference type="InterPro" id="IPR036055">
    <property type="entry name" value="LDL_receptor-like_sf"/>
</dbReference>
<evidence type="ECO:0000313" key="14">
    <source>
        <dbReference type="EMBL" id="CAF1476275.1"/>
    </source>
</evidence>
<evidence type="ECO:0000256" key="10">
    <source>
        <dbReference type="SAM" id="SignalP"/>
    </source>
</evidence>
<dbReference type="Proteomes" id="UP000663828">
    <property type="component" value="Unassembled WGS sequence"/>
</dbReference>
<dbReference type="InterPro" id="IPR002172">
    <property type="entry name" value="LDrepeatLR_classA_rpt"/>
</dbReference>
<accession>A0A815REW5</accession>
<feature type="domain" description="EGF-like" evidence="11">
    <location>
        <begin position="1090"/>
        <end position="1129"/>
    </location>
</feature>
<protein>
    <submittedName>
        <fullName evidence="14">Uncharacterized protein</fullName>
    </submittedName>
</protein>
<dbReference type="PRINTS" id="PR00261">
    <property type="entry name" value="LDLRECEPTOR"/>
</dbReference>
<feature type="disulfide bond" evidence="7">
    <location>
        <begin position="1135"/>
        <end position="1145"/>
    </location>
</feature>
<dbReference type="Gene3D" id="4.10.400.10">
    <property type="entry name" value="Low-density Lipoprotein Receptor"/>
    <property type="match status" value="2"/>
</dbReference>
<evidence type="ECO:0000256" key="3">
    <source>
        <dbReference type="ARBA" id="ARBA00022737"/>
    </source>
</evidence>
<feature type="disulfide bond" evidence="8">
    <location>
        <begin position="225"/>
        <end position="243"/>
    </location>
</feature>
<dbReference type="GO" id="GO:0016192">
    <property type="term" value="P:vesicle-mediated transport"/>
    <property type="evidence" value="ECO:0007669"/>
    <property type="project" value="UniProtKB-ARBA"/>
</dbReference>
<feature type="transmembrane region" description="Helical" evidence="9">
    <location>
        <begin position="1415"/>
        <end position="1439"/>
    </location>
</feature>
<dbReference type="SUPFAM" id="SSF81321">
    <property type="entry name" value="Family A G protein-coupled receptor-like"/>
    <property type="match status" value="1"/>
</dbReference>
<feature type="transmembrane region" description="Helical" evidence="9">
    <location>
        <begin position="1497"/>
        <end position="1515"/>
    </location>
</feature>
<evidence type="ECO:0000259" key="11">
    <source>
        <dbReference type="PROSITE" id="PS50026"/>
    </source>
</evidence>
<dbReference type="Gene3D" id="2.10.25.10">
    <property type="entry name" value="Laminin"/>
    <property type="match status" value="1"/>
</dbReference>
<dbReference type="PANTHER" id="PTHR24270">
    <property type="entry name" value="LOW-DENSITY LIPOPROTEIN RECEPTOR-RELATED"/>
    <property type="match status" value="1"/>
</dbReference>
<dbReference type="SMART" id="SM00192">
    <property type="entry name" value="LDLa"/>
    <property type="match status" value="7"/>
</dbReference>
<dbReference type="Pfam" id="PF00057">
    <property type="entry name" value="Ldl_recept_a"/>
    <property type="match status" value="2"/>
</dbReference>
<feature type="disulfide bond" evidence="8">
    <location>
        <begin position="666"/>
        <end position="684"/>
    </location>
</feature>
<keyword evidence="2 9" id="KW-0812">Transmembrane</keyword>
<feature type="disulfide bond" evidence="8">
    <location>
        <begin position="218"/>
        <end position="230"/>
    </location>
</feature>
<dbReference type="InterPro" id="IPR017452">
    <property type="entry name" value="GPCR_Rhodpsn_7TM"/>
</dbReference>
<evidence type="ECO:0000256" key="9">
    <source>
        <dbReference type="SAM" id="Phobius"/>
    </source>
</evidence>
<feature type="transmembrane region" description="Helical" evidence="9">
    <location>
        <begin position="1662"/>
        <end position="1683"/>
    </location>
</feature>
<dbReference type="GO" id="GO:0005886">
    <property type="term" value="C:plasma membrane"/>
    <property type="evidence" value="ECO:0007669"/>
    <property type="project" value="TreeGrafter"/>
</dbReference>
<evidence type="ECO:0000313" key="13">
    <source>
        <dbReference type="EMBL" id="CAF1172971.1"/>
    </source>
</evidence>
<evidence type="ECO:0000256" key="7">
    <source>
        <dbReference type="PROSITE-ProRule" id="PRU00076"/>
    </source>
</evidence>
<dbReference type="Proteomes" id="UP000663852">
    <property type="component" value="Unassembled WGS sequence"/>
</dbReference>
<evidence type="ECO:0000256" key="6">
    <source>
        <dbReference type="ARBA" id="ARBA00023157"/>
    </source>
</evidence>
<evidence type="ECO:0000256" key="4">
    <source>
        <dbReference type="ARBA" id="ARBA00022989"/>
    </source>
</evidence>
<dbReference type="SMART" id="SM00181">
    <property type="entry name" value="EGF"/>
    <property type="match status" value="4"/>
</dbReference>
<dbReference type="Gene3D" id="1.20.1070.10">
    <property type="entry name" value="Rhodopsin 7-helix transmembrane proteins"/>
    <property type="match status" value="1"/>
</dbReference>
<dbReference type="OrthoDB" id="9990982at2759"/>
<dbReference type="EMBL" id="CAJNOR010001616">
    <property type="protein sequence ID" value="CAF1172971.1"/>
    <property type="molecule type" value="Genomic_DNA"/>
</dbReference>
<dbReference type="PROSITE" id="PS01186">
    <property type="entry name" value="EGF_2"/>
    <property type="match status" value="1"/>
</dbReference>
<evidence type="ECO:0000256" key="2">
    <source>
        <dbReference type="ARBA" id="ARBA00022692"/>
    </source>
</evidence>
<dbReference type="InterPro" id="IPR000276">
    <property type="entry name" value="GPCR_Rhodpsn"/>
</dbReference>
<evidence type="ECO:0000259" key="12">
    <source>
        <dbReference type="PROSITE" id="PS50262"/>
    </source>
</evidence>
<feature type="disulfide bond" evidence="7">
    <location>
        <begin position="1119"/>
        <end position="1128"/>
    </location>
</feature>
<feature type="transmembrane region" description="Helical" evidence="9">
    <location>
        <begin position="1630"/>
        <end position="1650"/>
    </location>
</feature>
<evidence type="ECO:0000313" key="16">
    <source>
        <dbReference type="Proteomes" id="UP000663852"/>
    </source>
</evidence>
<reference evidence="14" key="1">
    <citation type="submission" date="2021-02" db="EMBL/GenBank/DDBJ databases">
        <authorList>
            <person name="Nowell W R."/>
        </authorList>
    </citation>
    <scope>NUCLEOTIDE SEQUENCE</scope>
</reference>
<keyword evidence="7" id="KW-0245">EGF-like domain</keyword>
<proteinExistence type="predicted"/>
<dbReference type="PROSITE" id="PS50262">
    <property type="entry name" value="G_PROTEIN_RECEP_F1_2"/>
    <property type="match status" value="1"/>
</dbReference>
<dbReference type="Pfam" id="PF00001">
    <property type="entry name" value="7tm_1"/>
    <property type="match status" value="1"/>
</dbReference>
<dbReference type="SUPFAM" id="SSF57424">
    <property type="entry name" value="LDL receptor-like module"/>
    <property type="match status" value="2"/>
</dbReference>
<keyword evidence="15" id="KW-1185">Reference proteome</keyword>
<dbReference type="GO" id="GO:0004930">
    <property type="term" value="F:G protein-coupled receptor activity"/>
    <property type="evidence" value="ECO:0007669"/>
    <property type="project" value="InterPro"/>
</dbReference>
<gene>
    <name evidence="14" type="ORF">EDS130_LOCUS41137</name>
    <name evidence="13" type="ORF">XAT740_LOCUS22139</name>
</gene>